<dbReference type="PANTHER" id="PTHR30348:SF9">
    <property type="entry name" value="UPF0759 PROTEIN YECE"/>
    <property type="match status" value="1"/>
</dbReference>
<dbReference type="GO" id="GO:0006310">
    <property type="term" value="P:DNA recombination"/>
    <property type="evidence" value="ECO:0007669"/>
    <property type="project" value="UniProtKB-KW"/>
</dbReference>
<evidence type="ECO:0000313" key="8">
    <source>
        <dbReference type="Proteomes" id="UP000255518"/>
    </source>
</evidence>
<dbReference type="InterPro" id="IPR011010">
    <property type="entry name" value="DNA_brk_join_enz"/>
</dbReference>
<protein>
    <submittedName>
        <fullName evidence="7">Putative transposase/integrase</fullName>
    </submittedName>
</protein>
<dbReference type="Gene3D" id="3.20.20.410">
    <property type="entry name" value="Protein of unknown function UPF0759"/>
    <property type="match status" value="1"/>
</dbReference>
<evidence type="ECO:0000256" key="2">
    <source>
        <dbReference type="ARBA" id="ARBA00023125"/>
    </source>
</evidence>
<feature type="domain" description="Tyr recombinase" evidence="5">
    <location>
        <begin position="131"/>
        <end position="356"/>
    </location>
</feature>
<dbReference type="Proteomes" id="UP000255518">
    <property type="component" value="Unassembled WGS sequence"/>
</dbReference>
<dbReference type="InterPro" id="IPR044068">
    <property type="entry name" value="CB"/>
</dbReference>
<proteinExistence type="predicted"/>
<evidence type="ECO:0000259" key="5">
    <source>
        <dbReference type="PROSITE" id="PS51898"/>
    </source>
</evidence>
<gene>
    <name evidence="7" type="primary">yecE_2</name>
    <name evidence="7" type="ORF">NCTC13443_04884</name>
</gene>
<dbReference type="AlphaFoldDB" id="A0A377V3G2"/>
<evidence type="ECO:0000259" key="6">
    <source>
        <dbReference type="PROSITE" id="PS51900"/>
    </source>
</evidence>
<dbReference type="InterPro" id="IPR010998">
    <property type="entry name" value="Integrase_recombinase_N"/>
</dbReference>
<dbReference type="SUPFAM" id="SSF117396">
    <property type="entry name" value="TM1631-like"/>
    <property type="match status" value="1"/>
</dbReference>
<dbReference type="InterPro" id="IPR002104">
    <property type="entry name" value="Integrase_catalytic"/>
</dbReference>
<dbReference type="Gene3D" id="1.10.443.10">
    <property type="entry name" value="Intergrase catalytic core"/>
    <property type="match status" value="1"/>
</dbReference>
<dbReference type="Pfam" id="PF01904">
    <property type="entry name" value="DUF72"/>
    <property type="match status" value="1"/>
</dbReference>
<dbReference type="Gene3D" id="1.10.150.130">
    <property type="match status" value="1"/>
</dbReference>
<evidence type="ECO:0000313" key="7">
    <source>
        <dbReference type="EMBL" id="STT04797.1"/>
    </source>
</evidence>
<dbReference type="Pfam" id="PF00589">
    <property type="entry name" value="Phage_integrase"/>
    <property type="match status" value="1"/>
</dbReference>
<evidence type="ECO:0000256" key="1">
    <source>
        <dbReference type="ARBA" id="ARBA00022908"/>
    </source>
</evidence>
<accession>A0A377V3G2</accession>
<evidence type="ECO:0000256" key="3">
    <source>
        <dbReference type="ARBA" id="ARBA00023172"/>
    </source>
</evidence>
<dbReference type="PROSITE" id="PS51898">
    <property type="entry name" value="TYR_RECOMBINASE"/>
    <property type="match status" value="1"/>
</dbReference>
<dbReference type="SUPFAM" id="SSF56349">
    <property type="entry name" value="DNA breaking-rejoining enzymes"/>
    <property type="match status" value="1"/>
</dbReference>
<keyword evidence="1" id="KW-0229">DNA integration</keyword>
<name>A0A377V3G2_KLEPN</name>
<dbReference type="GO" id="GO:0003677">
    <property type="term" value="F:DNA binding"/>
    <property type="evidence" value="ECO:0007669"/>
    <property type="project" value="UniProtKB-UniRule"/>
</dbReference>
<dbReference type="InterPro" id="IPR013762">
    <property type="entry name" value="Integrase-like_cat_sf"/>
</dbReference>
<dbReference type="InterPro" id="IPR002763">
    <property type="entry name" value="DUF72"/>
</dbReference>
<sequence length="622" mass="70721">MGTFDYAAQFPNSPNLKTFGIGKKDITVKDLSEKWLELKRMEICANAINRYESVVRSMLPRVGANKLVSSVTREELLYIRKDMLAGDKGLSVVTVNYYMTTIAGMFQFAVDNGYVSENPFNGIKPLKRARIEPDPLTRDEFVRFIDACKHQQTKNLWSIAVYTGLRHGELVSLAWEDIDLKTGTMTIRRNYTKLGDFTLPKTEAGTDRVVHLIKPAIDALRNQAEMTRLGKQYQVEVQLREYGRTVIHDCTFVFNPQLVKKSGSVGYLYKADSVGDSWDAALKRSGFKAPQGVSVETHLRLLVAVCRGQSEFHCQPNGTLQRPDGFQCLRRLDGRQQQRSDCYVEPEIIGLCPIHAPWHGDRNMRMIKISKLVHHARHFNCVEGNTTLYALPKPEIVARWYEQTHDDFRFCFKFPATISHQAALRHCDELSSEFFARLAPLASRIGQYWLQLPATFGPRDLPALWHFLDGLPKDFTYGVEVRHPEFFAKGEAEQQLNRGLHERNVNRVILDSRPVHSAAATSPAMIDAQQKKPKVPVHAVMTARQPMVRFIGGDDMAHNRELFRVWLQTLAKWHQSGPRGCSCILRTLPSPRHWWITLWGDLRAALPAAGNAPSIPQQSSLF</sequence>
<dbReference type="PANTHER" id="PTHR30348">
    <property type="entry name" value="UNCHARACTERIZED PROTEIN YECE"/>
    <property type="match status" value="1"/>
</dbReference>
<dbReference type="EMBL" id="UGKT01000001">
    <property type="protein sequence ID" value="STT04797.1"/>
    <property type="molecule type" value="Genomic_DNA"/>
</dbReference>
<dbReference type="NCBIfam" id="NF007637">
    <property type="entry name" value="PRK10302.1"/>
    <property type="match status" value="1"/>
</dbReference>
<reference evidence="7 8" key="1">
    <citation type="submission" date="2018-06" db="EMBL/GenBank/DDBJ databases">
        <authorList>
            <consortium name="Pathogen Informatics"/>
            <person name="Doyle S."/>
        </authorList>
    </citation>
    <scope>NUCLEOTIDE SEQUENCE [LARGE SCALE GENOMIC DNA]</scope>
    <source>
        <strain evidence="7 8">NCTC13443</strain>
    </source>
</reference>
<evidence type="ECO:0000256" key="4">
    <source>
        <dbReference type="PROSITE-ProRule" id="PRU01248"/>
    </source>
</evidence>
<keyword evidence="3" id="KW-0233">DNA recombination</keyword>
<feature type="domain" description="Core-binding (CB)" evidence="6">
    <location>
        <begin position="26"/>
        <end position="110"/>
    </location>
</feature>
<organism evidence="7 8">
    <name type="scientific">Klebsiella pneumoniae</name>
    <dbReference type="NCBI Taxonomy" id="573"/>
    <lineage>
        <taxon>Bacteria</taxon>
        <taxon>Pseudomonadati</taxon>
        <taxon>Pseudomonadota</taxon>
        <taxon>Gammaproteobacteria</taxon>
        <taxon>Enterobacterales</taxon>
        <taxon>Enterobacteriaceae</taxon>
        <taxon>Klebsiella/Raoultella group</taxon>
        <taxon>Klebsiella</taxon>
        <taxon>Klebsiella pneumoniae complex</taxon>
    </lineage>
</organism>
<dbReference type="PROSITE" id="PS51900">
    <property type="entry name" value="CB"/>
    <property type="match status" value="1"/>
</dbReference>
<dbReference type="InterPro" id="IPR036520">
    <property type="entry name" value="UPF0759_sf"/>
</dbReference>
<keyword evidence="2 4" id="KW-0238">DNA-binding</keyword>
<dbReference type="GO" id="GO:0015074">
    <property type="term" value="P:DNA integration"/>
    <property type="evidence" value="ECO:0007669"/>
    <property type="project" value="UniProtKB-KW"/>
</dbReference>